<dbReference type="AlphaFoldDB" id="A0A7S0CCY0"/>
<feature type="transmembrane region" description="Helical" evidence="7">
    <location>
        <begin position="209"/>
        <end position="227"/>
    </location>
</feature>
<feature type="transmembrane region" description="Helical" evidence="7">
    <location>
        <begin position="309"/>
        <end position="339"/>
    </location>
</feature>
<dbReference type="PANTHER" id="PTHR12677">
    <property type="entry name" value="GOLGI APPARATUS MEMBRANE PROTEIN TVP38-RELATED"/>
    <property type="match status" value="1"/>
</dbReference>
<evidence type="ECO:0000313" key="8">
    <source>
        <dbReference type="EMBL" id="CAD8419193.1"/>
    </source>
</evidence>
<dbReference type="EMBL" id="HBEL01032721">
    <property type="protein sequence ID" value="CAD8419193.1"/>
    <property type="molecule type" value="Transcribed_RNA"/>
</dbReference>
<evidence type="ECO:0000256" key="2">
    <source>
        <dbReference type="ARBA" id="ARBA00022475"/>
    </source>
</evidence>
<keyword evidence="4 7" id="KW-1133">Transmembrane helix</keyword>
<dbReference type="PANTHER" id="PTHR12677:SF59">
    <property type="entry name" value="GOLGI APPARATUS MEMBRANE PROTEIN TVP38-RELATED"/>
    <property type="match status" value="1"/>
</dbReference>
<keyword evidence="3 7" id="KW-0812">Transmembrane</keyword>
<feature type="transmembrane region" description="Helical" evidence="7">
    <location>
        <begin position="345"/>
        <end position="364"/>
    </location>
</feature>
<evidence type="ECO:0000256" key="5">
    <source>
        <dbReference type="ARBA" id="ARBA00023136"/>
    </source>
</evidence>
<organism evidence="8">
    <name type="scientific">Proboscia inermis</name>
    <dbReference type="NCBI Taxonomy" id="420281"/>
    <lineage>
        <taxon>Eukaryota</taxon>
        <taxon>Sar</taxon>
        <taxon>Stramenopiles</taxon>
        <taxon>Ochrophyta</taxon>
        <taxon>Bacillariophyta</taxon>
        <taxon>Coscinodiscophyceae</taxon>
        <taxon>Rhizosoleniophycidae</taxon>
        <taxon>Rhizosoleniales</taxon>
        <taxon>Rhizosoleniaceae</taxon>
        <taxon>Proboscia</taxon>
    </lineage>
</organism>
<name>A0A7S0CCY0_9STRA</name>
<evidence type="ECO:0000256" key="4">
    <source>
        <dbReference type="ARBA" id="ARBA00022989"/>
    </source>
</evidence>
<comment type="subcellular location">
    <subcellularLocation>
        <location evidence="1">Cell membrane</location>
        <topology evidence="1">Multi-pass membrane protein</topology>
    </subcellularLocation>
</comment>
<evidence type="ECO:0000256" key="1">
    <source>
        <dbReference type="ARBA" id="ARBA00004651"/>
    </source>
</evidence>
<evidence type="ECO:0000256" key="3">
    <source>
        <dbReference type="ARBA" id="ARBA00022692"/>
    </source>
</evidence>
<feature type="transmembrane region" description="Helical" evidence="7">
    <location>
        <begin position="181"/>
        <end position="203"/>
    </location>
</feature>
<protein>
    <submittedName>
        <fullName evidence="8">Uncharacterized protein</fullName>
    </submittedName>
</protein>
<feature type="region of interest" description="Disordered" evidence="6">
    <location>
        <begin position="79"/>
        <end position="110"/>
    </location>
</feature>
<feature type="transmembrane region" description="Helical" evidence="7">
    <location>
        <begin position="239"/>
        <end position="258"/>
    </location>
</feature>
<reference evidence="8" key="1">
    <citation type="submission" date="2021-01" db="EMBL/GenBank/DDBJ databases">
        <authorList>
            <person name="Corre E."/>
            <person name="Pelletier E."/>
            <person name="Niang G."/>
            <person name="Scheremetjew M."/>
            <person name="Finn R."/>
            <person name="Kale V."/>
            <person name="Holt S."/>
            <person name="Cochrane G."/>
            <person name="Meng A."/>
            <person name="Brown T."/>
            <person name="Cohen L."/>
        </authorList>
    </citation>
    <scope>NUCLEOTIDE SEQUENCE</scope>
    <source>
        <strain evidence="8">CCAP1064/1</strain>
    </source>
</reference>
<evidence type="ECO:0000256" key="7">
    <source>
        <dbReference type="SAM" id="Phobius"/>
    </source>
</evidence>
<proteinExistence type="predicted"/>
<evidence type="ECO:0000256" key="6">
    <source>
        <dbReference type="SAM" id="MobiDB-lite"/>
    </source>
</evidence>
<gene>
    <name evidence="8" type="ORF">PINE0816_LOCUS15328</name>
</gene>
<dbReference type="GO" id="GO:0005886">
    <property type="term" value="C:plasma membrane"/>
    <property type="evidence" value="ECO:0007669"/>
    <property type="project" value="UniProtKB-SubCell"/>
</dbReference>
<dbReference type="InterPro" id="IPR015414">
    <property type="entry name" value="TMEM64"/>
</dbReference>
<accession>A0A7S0CCY0</accession>
<keyword evidence="2" id="KW-1003">Cell membrane</keyword>
<keyword evidence="5 7" id="KW-0472">Membrane</keyword>
<sequence>MPFASGEMSNWITKNVTVAGLSFATTFLFAASCRTIGLRFFSSSPIICMNEFSNLHNARLLEESSSVVFEDIEVNGHVRETNSRDDDGDDDRNNGRGNYDDNNGRGEDDPGKVEQLIVLLRELATSIEETLKIMEEIKELIDGKRIVSFAISCQVWIMYAMAWTVASVLTGMCFQTDIELFLNWLGLNALSGTCGLGLVVLFTTSACNVPPAFLAFSSGFIFSDIFGFRNSLLFTQLGVFNGANFGAIVSYCVGYFVMRPCLISTTSNVSLNETKVALKNRSFLILVLCRLSNIITFGKQNLYAGIFDFPFTALVWSLLATIPGILFYSCVGTMFGAIAHGQDLSSMYFVALIVVVNYIIMIHYSTRCAITELKDIKHR</sequence>